<name>I2N0F1_STRT9</name>
<keyword evidence="2" id="KW-1185">Reference proteome</keyword>
<reference evidence="1 2" key="1">
    <citation type="journal article" date="2012" name="J. Bacteriol.">
        <title>Draft genome of Streptomyces tsukubaensis NRRL 18488, the producer of the clinically important immunosuppressant tacrolimus (FK506).</title>
        <authorList>
            <person name="Barreiro C."/>
            <person name="Prieto C."/>
            <person name="Sola-Landa A."/>
            <person name="Solera E."/>
            <person name="Martinez-Castro M."/>
            <person name="Perez-Redondo R."/>
            <person name="Garcia-Estrada C."/>
            <person name="Aparicio J.F."/>
            <person name="Fernandez-Martinez L.T."/>
            <person name="Santos-Aberturas J."/>
            <person name="Salehi-Najafabadi Z."/>
            <person name="Rodriguez-Garcia A."/>
            <person name="Tauch A."/>
            <person name="Martin J.F."/>
        </authorList>
    </citation>
    <scope>NUCLEOTIDE SEQUENCE [LARGE SCALE GENOMIC DNA]</scope>
    <source>
        <strain evidence="2">DSM 42081 / NBRC 108919 / NRRL 18488 / 9993</strain>
    </source>
</reference>
<dbReference type="AlphaFoldDB" id="I2N0F1"/>
<accession>I2N0F1</accession>
<organism evidence="1 2">
    <name type="scientific">Streptomyces tsukubensis (strain DSM 42081 / NBRC 108919 / NRRL 18488 / 9993)</name>
    <dbReference type="NCBI Taxonomy" id="1114943"/>
    <lineage>
        <taxon>Bacteria</taxon>
        <taxon>Bacillati</taxon>
        <taxon>Actinomycetota</taxon>
        <taxon>Actinomycetes</taxon>
        <taxon>Kitasatosporales</taxon>
        <taxon>Streptomycetaceae</taxon>
        <taxon>Streptomyces</taxon>
    </lineage>
</organism>
<gene>
    <name evidence="1" type="ORF">STSU_020585</name>
</gene>
<dbReference type="RefSeq" id="WP_006348612.1">
    <property type="nucleotide sequence ID" value="NZ_CP029159.1"/>
</dbReference>
<dbReference type="EMBL" id="CP029159">
    <property type="protein sequence ID" value="QKM69205.1"/>
    <property type="molecule type" value="Genomic_DNA"/>
</dbReference>
<sequence length="78" mass="7878">MTRDALVAKARRPFDAVCVRCKAETCAPTEVGSVERASGPPVVLYACPRCVLGTGAGPTPGEDISPPRAPAGATGAPE</sequence>
<proteinExistence type="predicted"/>
<dbReference type="Proteomes" id="UP000005940">
    <property type="component" value="Chromosome"/>
</dbReference>
<evidence type="ECO:0000313" key="1">
    <source>
        <dbReference type="EMBL" id="QKM69205.1"/>
    </source>
</evidence>
<protein>
    <submittedName>
        <fullName evidence="1">Uncharacterized protein</fullName>
    </submittedName>
</protein>
<evidence type="ECO:0000313" key="2">
    <source>
        <dbReference type="Proteomes" id="UP000005940"/>
    </source>
</evidence>